<dbReference type="InterPro" id="IPR035070">
    <property type="entry name" value="Streptogrisin_prodomain"/>
</dbReference>
<dbReference type="Gene3D" id="3.30.300.50">
    <property type="match status" value="2"/>
</dbReference>
<evidence type="ECO:0000256" key="1">
    <source>
        <dbReference type="ARBA" id="ARBA00007664"/>
    </source>
</evidence>
<dbReference type="Gene3D" id="2.40.10.10">
    <property type="entry name" value="Trypsin-like serine proteases"/>
    <property type="match status" value="2"/>
</dbReference>
<keyword evidence="7" id="KW-1015">Disulfide bond</keyword>
<evidence type="ECO:0000313" key="13">
    <source>
        <dbReference type="Proteomes" id="UP001597419"/>
    </source>
</evidence>
<dbReference type="EMBL" id="JBHUKU010000008">
    <property type="protein sequence ID" value="MFD2460178.1"/>
    <property type="molecule type" value="Genomic_DNA"/>
</dbReference>
<accession>A0ABW5GGG6</accession>
<evidence type="ECO:0000256" key="6">
    <source>
        <dbReference type="ARBA" id="ARBA00023145"/>
    </source>
</evidence>
<dbReference type="PIRSF" id="PIRSF001134">
    <property type="entry name" value="Streptogrisin"/>
    <property type="match status" value="1"/>
</dbReference>
<organism evidence="12 13">
    <name type="scientific">Amycolatopsis samaneae</name>
    <dbReference type="NCBI Taxonomy" id="664691"/>
    <lineage>
        <taxon>Bacteria</taxon>
        <taxon>Bacillati</taxon>
        <taxon>Actinomycetota</taxon>
        <taxon>Actinomycetes</taxon>
        <taxon>Pseudonocardiales</taxon>
        <taxon>Pseudonocardiaceae</taxon>
        <taxon>Amycolatopsis</taxon>
    </lineage>
</organism>
<feature type="domain" description="Peptidase S1" evidence="10">
    <location>
        <begin position="206"/>
        <end position="347"/>
    </location>
</feature>
<evidence type="ECO:0000256" key="7">
    <source>
        <dbReference type="ARBA" id="ARBA00023157"/>
    </source>
</evidence>
<gene>
    <name evidence="12" type="ORF">ACFSYJ_16315</name>
</gene>
<protein>
    <submittedName>
        <fullName evidence="12">S1 family peptidase</fullName>
    </submittedName>
</protein>
<dbReference type="RefSeq" id="WP_345398354.1">
    <property type="nucleotide sequence ID" value="NZ_BAABHG010000009.1"/>
</dbReference>
<reference evidence="13" key="1">
    <citation type="journal article" date="2019" name="Int. J. Syst. Evol. Microbiol.">
        <title>The Global Catalogue of Microorganisms (GCM) 10K type strain sequencing project: providing services to taxonomists for standard genome sequencing and annotation.</title>
        <authorList>
            <consortium name="The Broad Institute Genomics Platform"/>
            <consortium name="The Broad Institute Genome Sequencing Center for Infectious Disease"/>
            <person name="Wu L."/>
            <person name="Ma J."/>
        </authorList>
    </citation>
    <scope>NUCLEOTIDE SEQUENCE [LARGE SCALE GENOMIC DNA]</scope>
    <source>
        <strain evidence="13">CGMCC 4.7643</strain>
    </source>
</reference>
<dbReference type="InterPro" id="IPR009003">
    <property type="entry name" value="Peptidase_S1_PA"/>
</dbReference>
<comment type="similarity">
    <text evidence="1">Belongs to the peptidase S1 family.</text>
</comment>
<keyword evidence="13" id="KW-1185">Reference proteome</keyword>
<comment type="caution">
    <text evidence="12">The sequence shown here is derived from an EMBL/GenBank/DDBJ whole genome shotgun (WGS) entry which is preliminary data.</text>
</comment>
<proteinExistence type="inferred from homology"/>
<keyword evidence="4" id="KW-0378">Hydrolase</keyword>
<evidence type="ECO:0000256" key="3">
    <source>
        <dbReference type="ARBA" id="ARBA00022729"/>
    </source>
</evidence>
<dbReference type="InterPro" id="IPR001316">
    <property type="entry name" value="Pept_S1A_streptogrisin"/>
</dbReference>
<evidence type="ECO:0000256" key="5">
    <source>
        <dbReference type="ARBA" id="ARBA00022825"/>
    </source>
</evidence>
<feature type="region of interest" description="Disordered" evidence="8">
    <location>
        <begin position="314"/>
        <end position="334"/>
    </location>
</feature>
<keyword evidence="6" id="KW-0865">Zymogen</keyword>
<feature type="chain" id="PRO_5045969252" evidence="9">
    <location>
        <begin position="22"/>
        <end position="366"/>
    </location>
</feature>
<evidence type="ECO:0000256" key="4">
    <source>
        <dbReference type="ARBA" id="ARBA00022801"/>
    </source>
</evidence>
<evidence type="ECO:0000256" key="2">
    <source>
        <dbReference type="ARBA" id="ARBA00022670"/>
    </source>
</evidence>
<dbReference type="Pfam" id="PF02983">
    <property type="entry name" value="Pro_Al_protease"/>
    <property type="match status" value="1"/>
</dbReference>
<dbReference type="InterPro" id="IPR001254">
    <property type="entry name" value="Trypsin_dom"/>
</dbReference>
<sequence>MKIKRPFGGVAVAVLATGVLAATPAAAEFAPLNPGMVAALQRDLGLSHDQAITRLGSEEAAGRIARSITGALGDRLGGVSYDAASGKARIGVTDASLLDRVRAGGAEAELVRFTARQLDSTVDSLNANEPAAPDAVTGWGVDAAANRITLTVLRGQRAVAEAYVAKSGVDRSAVTIAETAEKPAPFYDVRGGDAYYIGSSSRCSVGFSVRGGFLTAGHCAALTGGGALSGYNHVAMGRFGKYKFPGEDYASATVNSNWTPVGQINNGTRVSGTTEAAVGASVCKAGSTTGWTCGTIQAKNQTVRYPQGAVRGMTQTSAHAEGGDSGGSFISGNQAQGLTSGGDSSTTYFYLVSKAISATGTSIVLG</sequence>
<dbReference type="Pfam" id="PF00089">
    <property type="entry name" value="Trypsin"/>
    <property type="match status" value="1"/>
</dbReference>
<dbReference type="Proteomes" id="UP001597419">
    <property type="component" value="Unassembled WGS sequence"/>
</dbReference>
<dbReference type="InterPro" id="IPR004236">
    <property type="entry name" value="Pept_S1_alpha_lytic"/>
</dbReference>
<evidence type="ECO:0000256" key="8">
    <source>
        <dbReference type="SAM" id="MobiDB-lite"/>
    </source>
</evidence>
<feature type="signal peptide" evidence="9">
    <location>
        <begin position="1"/>
        <end position="21"/>
    </location>
</feature>
<keyword evidence="2" id="KW-0645">Protease</keyword>
<keyword evidence="3 9" id="KW-0732">Signal</keyword>
<dbReference type="PRINTS" id="PR00861">
    <property type="entry name" value="ALYTICPTASE"/>
</dbReference>
<dbReference type="InterPro" id="IPR043504">
    <property type="entry name" value="Peptidase_S1_PA_chymotrypsin"/>
</dbReference>
<evidence type="ECO:0000259" key="11">
    <source>
        <dbReference type="Pfam" id="PF02983"/>
    </source>
</evidence>
<evidence type="ECO:0000259" key="10">
    <source>
        <dbReference type="Pfam" id="PF00089"/>
    </source>
</evidence>
<evidence type="ECO:0000256" key="9">
    <source>
        <dbReference type="SAM" id="SignalP"/>
    </source>
</evidence>
<feature type="domain" description="Peptidase S1A alpha-lytic prodomain" evidence="11">
    <location>
        <begin position="114"/>
        <end position="170"/>
    </location>
</feature>
<dbReference type="SUPFAM" id="SSF50494">
    <property type="entry name" value="Trypsin-like serine proteases"/>
    <property type="match status" value="1"/>
</dbReference>
<dbReference type="CDD" id="cd21112">
    <property type="entry name" value="alphaLP-like"/>
    <property type="match status" value="1"/>
</dbReference>
<keyword evidence="5" id="KW-0720">Serine protease</keyword>
<name>A0ABW5GGG6_9PSEU</name>
<evidence type="ECO:0000313" key="12">
    <source>
        <dbReference type="EMBL" id="MFD2460178.1"/>
    </source>
</evidence>